<dbReference type="OrthoDB" id="1421472at2759"/>
<keyword evidence="1" id="KW-0472">Membrane</keyword>
<feature type="domain" description="GAG-pre-integrase" evidence="2">
    <location>
        <begin position="133"/>
        <end position="179"/>
    </location>
</feature>
<dbReference type="InterPro" id="IPR054722">
    <property type="entry name" value="PolX-like_BBD"/>
</dbReference>
<keyword evidence="5" id="KW-1185">Reference proteome</keyword>
<dbReference type="PANTHER" id="PTHR11439">
    <property type="entry name" value="GAG-POL-RELATED RETROTRANSPOSON"/>
    <property type="match status" value="1"/>
</dbReference>
<evidence type="ECO:0000313" key="4">
    <source>
        <dbReference type="EMBL" id="KAI0520011.1"/>
    </source>
</evidence>
<accession>A0A8T3BWL5</accession>
<dbReference type="Pfam" id="PF13976">
    <property type="entry name" value="gag_pre-integrs"/>
    <property type="match status" value="1"/>
</dbReference>
<evidence type="ECO:0000259" key="3">
    <source>
        <dbReference type="Pfam" id="PF22936"/>
    </source>
</evidence>
<reference evidence="4" key="1">
    <citation type="journal article" date="2022" name="Front. Genet.">
        <title>Chromosome-Scale Assembly of the Dendrobium nobile Genome Provides Insights Into the Molecular Mechanism of the Biosynthesis of the Medicinal Active Ingredient of Dendrobium.</title>
        <authorList>
            <person name="Xu Q."/>
            <person name="Niu S.-C."/>
            <person name="Li K.-L."/>
            <person name="Zheng P.-J."/>
            <person name="Zhang X.-J."/>
            <person name="Jia Y."/>
            <person name="Liu Y."/>
            <person name="Niu Y.-X."/>
            <person name="Yu L.-H."/>
            <person name="Chen D.-F."/>
            <person name="Zhang G.-Q."/>
        </authorList>
    </citation>
    <scope>NUCLEOTIDE SEQUENCE</scope>
    <source>
        <tissue evidence="4">Leaf</tissue>
    </source>
</reference>
<evidence type="ECO:0000259" key="2">
    <source>
        <dbReference type="Pfam" id="PF13976"/>
    </source>
</evidence>
<evidence type="ECO:0000313" key="5">
    <source>
        <dbReference type="Proteomes" id="UP000829196"/>
    </source>
</evidence>
<dbReference type="Proteomes" id="UP000829196">
    <property type="component" value="Unassembled WGS sequence"/>
</dbReference>
<feature type="domain" description="Retrovirus-related Pol polyprotein from transposon TNT 1-94-like beta-barrel" evidence="3">
    <location>
        <begin position="22"/>
        <end position="100"/>
    </location>
</feature>
<organism evidence="4 5">
    <name type="scientific">Dendrobium nobile</name>
    <name type="common">Orchid</name>
    <dbReference type="NCBI Taxonomy" id="94219"/>
    <lineage>
        <taxon>Eukaryota</taxon>
        <taxon>Viridiplantae</taxon>
        <taxon>Streptophyta</taxon>
        <taxon>Embryophyta</taxon>
        <taxon>Tracheophyta</taxon>
        <taxon>Spermatophyta</taxon>
        <taxon>Magnoliopsida</taxon>
        <taxon>Liliopsida</taxon>
        <taxon>Asparagales</taxon>
        <taxon>Orchidaceae</taxon>
        <taxon>Epidendroideae</taxon>
        <taxon>Malaxideae</taxon>
        <taxon>Dendrobiinae</taxon>
        <taxon>Dendrobium</taxon>
    </lineage>
</organism>
<dbReference type="Pfam" id="PF22936">
    <property type="entry name" value="Pol_BBD"/>
    <property type="match status" value="1"/>
</dbReference>
<sequence length="379" mass="42476">MPSPSNNRTLHTQNQPNSTTDWVLDLGATTHLTSDLSNLQLSAPYQGIDTVSRASGSTLPIFHNGAGILPLPNTSYKLQLNHLLHVLSLTHNLLSISRLTIDNNCSISFDTNGFVIKDLRDNQILLRGHNHDGIYPLHTPHSNSVQALSSRLDDASLWHARLVHPHHRTMTIISKLLPNNCTTTVARSSTEAEYRALAAAASDVLWLRRLMENFQVPQSQPTPIFCDNISTLALTHNPVFHARTKHIEIDHHFISDHIGNHIIDVSHISSVDQLADILTKPLSAIRFSALCDKLTIFSPDRLLSLVKYNQKKFFDVKLKEMKLTDIFGVIEAMKKQVSDSNMPDIGVFFLLFFLSDIGVEGVLLRLIYKENPTSLHAYR</sequence>
<dbReference type="PANTHER" id="PTHR11439:SF483">
    <property type="entry name" value="PEPTIDE SYNTHASE GLIP-LIKE, PUTATIVE (AFU_ORTHOLOGUE AFUA_3G12920)-RELATED"/>
    <property type="match status" value="1"/>
</dbReference>
<protein>
    <recommendedName>
        <fullName evidence="6">Retrovirus-related Pol polyprotein from transposon RE2</fullName>
    </recommendedName>
</protein>
<dbReference type="CDD" id="cd09272">
    <property type="entry name" value="RNase_HI_RT_Ty1"/>
    <property type="match status" value="1"/>
</dbReference>
<dbReference type="EMBL" id="JAGYWB010000006">
    <property type="protein sequence ID" value="KAI0520011.1"/>
    <property type="molecule type" value="Genomic_DNA"/>
</dbReference>
<gene>
    <name evidence="4" type="ORF">KFK09_007476</name>
</gene>
<name>A0A8T3BWL5_DENNO</name>
<keyword evidence="1" id="KW-1133">Transmembrane helix</keyword>
<evidence type="ECO:0000256" key="1">
    <source>
        <dbReference type="SAM" id="Phobius"/>
    </source>
</evidence>
<comment type="caution">
    <text evidence="4">The sequence shown here is derived from an EMBL/GenBank/DDBJ whole genome shotgun (WGS) entry which is preliminary data.</text>
</comment>
<dbReference type="AlphaFoldDB" id="A0A8T3BWL5"/>
<dbReference type="InterPro" id="IPR025724">
    <property type="entry name" value="GAG-pre-integrase_dom"/>
</dbReference>
<keyword evidence="1" id="KW-0812">Transmembrane</keyword>
<feature type="transmembrane region" description="Helical" evidence="1">
    <location>
        <begin position="345"/>
        <end position="368"/>
    </location>
</feature>
<evidence type="ECO:0008006" key="6">
    <source>
        <dbReference type="Google" id="ProtNLM"/>
    </source>
</evidence>
<proteinExistence type="predicted"/>